<feature type="compositionally biased region" description="Basic and acidic residues" evidence="1">
    <location>
        <begin position="52"/>
        <end position="61"/>
    </location>
</feature>
<dbReference type="OrthoDB" id="4049658at2759"/>
<gene>
    <name evidence="2" type="ORF">LANO_0A05006G</name>
</gene>
<evidence type="ECO:0000256" key="1">
    <source>
        <dbReference type="SAM" id="MobiDB-lite"/>
    </source>
</evidence>
<proteinExistence type="predicted"/>
<dbReference type="AlphaFoldDB" id="A0A1G4IQU7"/>
<feature type="region of interest" description="Disordered" evidence="1">
    <location>
        <begin position="33"/>
        <end position="165"/>
    </location>
</feature>
<reference evidence="3" key="1">
    <citation type="submission" date="2016-03" db="EMBL/GenBank/DDBJ databases">
        <authorList>
            <person name="Devillers Hugo."/>
        </authorList>
    </citation>
    <scope>NUCLEOTIDE SEQUENCE [LARGE SCALE GENOMIC DNA]</scope>
</reference>
<evidence type="ECO:0000313" key="2">
    <source>
        <dbReference type="EMBL" id="SCU79085.1"/>
    </source>
</evidence>
<dbReference type="Proteomes" id="UP000189911">
    <property type="component" value="Chromosome A"/>
</dbReference>
<feature type="compositionally biased region" description="Polar residues" evidence="1">
    <location>
        <begin position="125"/>
        <end position="138"/>
    </location>
</feature>
<keyword evidence="3" id="KW-1185">Reference proteome</keyword>
<sequence length="347" mass="38177">MIVPRGIRHTKRLYSSTISQDFLKNVLERVKETAAKKPISNSPKPRTRTNKRSGDDYEARGSFRNGSRRAGNSHGPVTNDPTTSRRPNINANVMNRQPQFKRRGGNGTSPGETGSASTLMDALDSVQSSGNRSQQPRQNVRKSRGLRTAQRSVPGLTQKPSSSEGIIAQAKRSAVSHQYVPEEPTPLALLKYAPKLAHSSFSKMSAYGLSALQKSDYPLNRQINIGVASFPSEQPLNVSLSPESTFFGQYAPASSLIWRKERLFTNFNVCPNSELFETTVEGKYMSLPFTSENDFNSLAKSNNKKTELVQNSNIVRLSLGRSNMDPAGKNLVFEVCSGLKPIADLKA</sequence>
<organism evidence="2 3">
    <name type="scientific">Lachancea nothofagi CBS 11611</name>
    <dbReference type="NCBI Taxonomy" id="1266666"/>
    <lineage>
        <taxon>Eukaryota</taxon>
        <taxon>Fungi</taxon>
        <taxon>Dikarya</taxon>
        <taxon>Ascomycota</taxon>
        <taxon>Saccharomycotina</taxon>
        <taxon>Saccharomycetes</taxon>
        <taxon>Saccharomycetales</taxon>
        <taxon>Saccharomycetaceae</taxon>
        <taxon>Lachancea</taxon>
    </lineage>
</organism>
<feature type="compositionally biased region" description="Polar residues" evidence="1">
    <location>
        <begin position="75"/>
        <end position="98"/>
    </location>
</feature>
<dbReference type="EMBL" id="LT598449">
    <property type="protein sequence ID" value="SCU79085.1"/>
    <property type="molecule type" value="Genomic_DNA"/>
</dbReference>
<accession>A0A1G4IQU7</accession>
<name>A0A1G4IQU7_9SACH</name>
<protein>
    <submittedName>
        <fullName evidence="2">LANO_0A05006g1_1</fullName>
    </submittedName>
</protein>
<evidence type="ECO:0000313" key="3">
    <source>
        <dbReference type="Proteomes" id="UP000189911"/>
    </source>
</evidence>
<feature type="compositionally biased region" description="Polar residues" evidence="1">
    <location>
        <begin position="109"/>
        <end position="118"/>
    </location>
</feature>